<dbReference type="AlphaFoldDB" id="A0A447RI77"/>
<sequence length="81" mass="8917">MPWETTLLNTGGRYTYGVYNEEGAFAVNPDDMVHIRALGNNQKMGLSPIMQHAETIGMGMSGQAYTSSFFNGNARPLALFR</sequence>
<name>A0A447RI77_KLEPN</name>
<organism evidence="1 2">
    <name type="scientific">Klebsiella pneumoniae</name>
    <dbReference type="NCBI Taxonomy" id="573"/>
    <lineage>
        <taxon>Bacteria</taxon>
        <taxon>Pseudomonadati</taxon>
        <taxon>Pseudomonadota</taxon>
        <taxon>Gammaproteobacteria</taxon>
        <taxon>Enterobacterales</taxon>
        <taxon>Enterobacteriaceae</taxon>
        <taxon>Klebsiella/Raoultella group</taxon>
        <taxon>Klebsiella</taxon>
        <taxon>Klebsiella pneumoniae complex</taxon>
    </lineage>
</organism>
<gene>
    <name evidence="1" type="ORF">NCTC13635_00617</name>
</gene>
<dbReference type="EMBL" id="LR134162">
    <property type="protein sequence ID" value="VEA99521.1"/>
    <property type="molecule type" value="Genomic_DNA"/>
</dbReference>
<dbReference type="InterPro" id="IPR006944">
    <property type="entry name" value="Phage/GTA_portal"/>
</dbReference>
<evidence type="ECO:0000313" key="2">
    <source>
        <dbReference type="Proteomes" id="UP000282433"/>
    </source>
</evidence>
<accession>A0A447RI77</accession>
<evidence type="ECO:0000313" key="1">
    <source>
        <dbReference type="EMBL" id="VEA99521.1"/>
    </source>
</evidence>
<dbReference type="Proteomes" id="UP000282433">
    <property type="component" value="Chromosome"/>
</dbReference>
<reference evidence="1 2" key="1">
    <citation type="submission" date="2018-12" db="EMBL/GenBank/DDBJ databases">
        <authorList>
            <consortium name="Pathogen Informatics"/>
        </authorList>
    </citation>
    <scope>NUCLEOTIDE SEQUENCE [LARGE SCALE GENOMIC DNA]</scope>
    <source>
        <strain evidence="1 2">NCTC13635</strain>
    </source>
</reference>
<dbReference type="Pfam" id="PF04860">
    <property type="entry name" value="Phage_portal"/>
    <property type="match status" value="1"/>
</dbReference>
<proteinExistence type="predicted"/>
<protein>
    <submittedName>
        <fullName evidence="1">Phage portal protein</fullName>
    </submittedName>
</protein>